<sequence>MRFRAVFVLVLVCALVLETEAWSRRRSYYTRRRSYYTRRRSFYTRRRTISASASCPAPYTAYPSIKYNCYPPYVHGEACWWRCPTGYRYHSGSPYRQCNNGRWTGTIMFCIYDVVSALFGK</sequence>
<feature type="disulfide bond" evidence="2">
    <location>
        <begin position="55"/>
        <end position="98"/>
    </location>
</feature>
<dbReference type="AlphaFoldDB" id="A0A9J7M827"/>
<dbReference type="RefSeq" id="XP_035696252.1">
    <property type="nucleotide sequence ID" value="XM_035840359.1"/>
</dbReference>
<dbReference type="OrthoDB" id="10405385at2759"/>
<dbReference type="InterPro" id="IPR000436">
    <property type="entry name" value="Sushi_SCR_CCP_dom"/>
</dbReference>
<evidence type="ECO:0000259" key="4">
    <source>
        <dbReference type="PROSITE" id="PS50923"/>
    </source>
</evidence>
<dbReference type="CDD" id="cd00033">
    <property type="entry name" value="CCP"/>
    <property type="match status" value="1"/>
</dbReference>
<dbReference type="KEGG" id="bfo:118429738"/>
<dbReference type="Gene3D" id="2.10.70.10">
    <property type="entry name" value="Complement Module, domain 1"/>
    <property type="match status" value="1"/>
</dbReference>
<evidence type="ECO:0000256" key="2">
    <source>
        <dbReference type="PROSITE-ProRule" id="PRU00302"/>
    </source>
</evidence>
<keyword evidence="3" id="KW-0732">Signal</keyword>
<accession>A0A9J7M827</accession>
<dbReference type="Proteomes" id="UP000001554">
    <property type="component" value="Chromosome 13"/>
</dbReference>
<dbReference type="PROSITE" id="PS50923">
    <property type="entry name" value="SUSHI"/>
    <property type="match status" value="1"/>
</dbReference>
<name>A0A9J7M827_BRAFL</name>
<evidence type="ECO:0000256" key="3">
    <source>
        <dbReference type="SAM" id="SignalP"/>
    </source>
</evidence>
<keyword evidence="5" id="KW-1185">Reference proteome</keyword>
<evidence type="ECO:0000256" key="1">
    <source>
        <dbReference type="ARBA" id="ARBA00023157"/>
    </source>
</evidence>
<feature type="disulfide bond" evidence="2">
    <location>
        <begin position="83"/>
        <end position="110"/>
    </location>
</feature>
<gene>
    <name evidence="6" type="primary">LOC118429738</name>
</gene>
<dbReference type="SUPFAM" id="SSF57535">
    <property type="entry name" value="Complement control module/SCR domain"/>
    <property type="match status" value="1"/>
</dbReference>
<proteinExistence type="predicted"/>
<protein>
    <submittedName>
        <fullName evidence="6">Uncharacterized protein LOC118429738</fullName>
    </submittedName>
</protein>
<evidence type="ECO:0000313" key="6">
    <source>
        <dbReference type="RefSeq" id="XP_035696252.1"/>
    </source>
</evidence>
<organism evidence="5 6">
    <name type="scientific">Branchiostoma floridae</name>
    <name type="common">Florida lancelet</name>
    <name type="synonym">Amphioxus</name>
    <dbReference type="NCBI Taxonomy" id="7739"/>
    <lineage>
        <taxon>Eukaryota</taxon>
        <taxon>Metazoa</taxon>
        <taxon>Chordata</taxon>
        <taxon>Cephalochordata</taxon>
        <taxon>Leptocardii</taxon>
        <taxon>Amphioxiformes</taxon>
        <taxon>Branchiostomatidae</taxon>
        <taxon>Branchiostoma</taxon>
    </lineage>
</organism>
<feature type="domain" description="Sushi" evidence="4">
    <location>
        <begin position="53"/>
        <end position="112"/>
    </location>
</feature>
<dbReference type="InterPro" id="IPR035976">
    <property type="entry name" value="Sushi/SCR/CCP_sf"/>
</dbReference>
<reference evidence="5" key="1">
    <citation type="journal article" date="2020" name="Nat. Ecol. Evol.">
        <title>Deeply conserved synteny resolves early events in vertebrate evolution.</title>
        <authorList>
            <person name="Simakov O."/>
            <person name="Marletaz F."/>
            <person name="Yue J.X."/>
            <person name="O'Connell B."/>
            <person name="Jenkins J."/>
            <person name="Brandt A."/>
            <person name="Calef R."/>
            <person name="Tung C.H."/>
            <person name="Huang T.K."/>
            <person name="Schmutz J."/>
            <person name="Satoh N."/>
            <person name="Yu J.K."/>
            <person name="Putnam N.H."/>
            <person name="Green R.E."/>
            <person name="Rokhsar D.S."/>
        </authorList>
    </citation>
    <scope>NUCLEOTIDE SEQUENCE [LARGE SCALE GENOMIC DNA]</scope>
    <source>
        <strain evidence="5">S238N-H82</strain>
    </source>
</reference>
<reference evidence="6" key="2">
    <citation type="submission" date="2025-08" db="UniProtKB">
        <authorList>
            <consortium name="RefSeq"/>
        </authorList>
    </citation>
    <scope>IDENTIFICATION</scope>
    <source>
        <strain evidence="6">S238N-H82</strain>
        <tissue evidence="6">Testes</tissue>
    </source>
</reference>
<feature type="signal peptide" evidence="3">
    <location>
        <begin position="1"/>
        <end position="21"/>
    </location>
</feature>
<keyword evidence="1 2" id="KW-1015">Disulfide bond</keyword>
<dbReference type="GeneID" id="118429738"/>
<evidence type="ECO:0000313" key="5">
    <source>
        <dbReference type="Proteomes" id="UP000001554"/>
    </source>
</evidence>
<feature type="chain" id="PRO_5039950634" evidence="3">
    <location>
        <begin position="22"/>
        <end position="121"/>
    </location>
</feature>
<keyword evidence="2" id="KW-0768">Sushi</keyword>